<comment type="similarity">
    <text evidence="7">Belongs to the protein kinase superfamily.</text>
</comment>
<dbReference type="FunFam" id="1.10.510.10:FF:000169">
    <property type="entry name" value="Serine/threonine-protein kinase 32A"/>
    <property type="match status" value="1"/>
</dbReference>
<dbReference type="GO" id="GO:0001664">
    <property type="term" value="F:G protein-coupled receptor binding"/>
    <property type="evidence" value="ECO:0007669"/>
    <property type="project" value="TreeGrafter"/>
</dbReference>
<protein>
    <recommendedName>
        <fullName evidence="9">Protein kinase domain-containing protein</fullName>
    </recommendedName>
</protein>
<keyword evidence="11" id="KW-1185">Reference proteome</keyword>
<evidence type="ECO:0000259" key="9">
    <source>
        <dbReference type="PROSITE" id="PS50011"/>
    </source>
</evidence>
<sequence length="452" mass="50453">MFITGSPLALSKTVKIGCTMGSWHSSKNETFDSSGNVNFDHFQILRAIGKGSFGKVCIVQKKDTKKMYAMKYMNKMACAQQEAVSNVIREVQILRAVEHVFIVNLWYCFQDEEDMFMVVDLLLGGDLRYHMAEDKTFTEDHVTLYLAELALALDYLGGRGIIHRDIKPDNILLDEEGHVHITDFNIAAETGKDGTASSLSGTKPYMAPEIFSTALGESDGYSFAVDWWALGVTIFELLKKRRPFVIHGDTGPQETLHVLVNTNVHYPACVSENMNDLLRQLLLVDAKQRIQTLAAVRSHPAMASVNFDNVKAKQIKPLFVPSNDQLNCDPTYELEEMIIETKPLHKKKKRLAKQLSKKDSLSSDNASTTKEKPDLFKDFPYYNRDSDLHGKKPPAPAPAPAKSSGVSNQRNQGDVKRPNTADSAAQPKPNSKQALPYSCNQDSNQARPIKQS</sequence>
<gene>
    <name evidence="10" type="ORF">EGW08_014415</name>
</gene>
<proteinExistence type="inferred from homology"/>
<dbReference type="PANTHER" id="PTHR24355:SF30">
    <property type="entry name" value="SERINE_THREONINE-PROTEIN KINASE 32B ISOFORM X1"/>
    <property type="match status" value="1"/>
</dbReference>
<keyword evidence="1 7" id="KW-0723">Serine/threonine-protein kinase</keyword>
<dbReference type="EMBL" id="RQTK01000549">
    <property type="protein sequence ID" value="RUS77822.1"/>
    <property type="molecule type" value="Genomic_DNA"/>
</dbReference>
<evidence type="ECO:0000256" key="8">
    <source>
        <dbReference type="SAM" id="MobiDB-lite"/>
    </source>
</evidence>
<dbReference type="PROSITE" id="PS00108">
    <property type="entry name" value="PROTEIN_KINASE_ST"/>
    <property type="match status" value="1"/>
</dbReference>
<dbReference type="FunFam" id="3.30.200.20:FF:000347">
    <property type="entry name" value="serine/threonine-protein kinase 32A isoform X2"/>
    <property type="match status" value="1"/>
</dbReference>
<evidence type="ECO:0000256" key="2">
    <source>
        <dbReference type="ARBA" id="ARBA00022679"/>
    </source>
</evidence>
<keyword evidence="5 6" id="KW-0067">ATP-binding</keyword>
<dbReference type="SUPFAM" id="SSF56112">
    <property type="entry name" value="Protein kinase-like (PK-like)"/>
    <property type="match status" value="1"/>
</dbReference>
<evidence type="ECO:0000313" key="10">
    <source>
        <dbReference type="EMBL" id="RUS77822.1"/>
    </source>
</evidence>
<dbReference type="Gene3D" id="1.10.510.10">
    <property type="entry name" value="Transferase(Phosphotransferase) domain 1"/>
    <property type="match status" value="1"/>
</dbReference>
<dbReference type="Pfam" id="PF00069">
    <property type="entry name" value="Pkinase"/>
    <property type="match status" value="1"/>
</dbReference>
<keyword evidence="2" id="KW-0808">Transferase</keyword>
<name>A0A3S1BD12_ELYCH</name>
<feature type="compositionally biased region" description="Polar residues" evidence="8">
    <location>
        <begin position="420"/>
        <end position="452"/>
    </location>
</feature>
<evidence type="ECO:0000256" key="5">
    <source>
        <dbReference type="ARBA" id="ARBA00022840"/>
    </source>
</evidence>
<evidence type="ECO:0000256" key="7">
    <source>
        <dbReference type="RuleBase" id="RU000304"/>
    </source>
</evidence>
<keyword evidence="4" id="KW-0418">Kinase</keyword>
<dbReference type="STRING" id="188477.A0A3S1BD12"/>
<dbReference type="Proteomes" id="UP000271974">
    <property type="component" value="Unassembled WGS sequence"/>
</dbReference>
<dbReference type="InterPro" id="IPR017441">
    <property type="entry name" value="Protein_kinase_ATP_BS"/>
</dbReference>
<dbReference type="OrthoDB" id="354826at2759"/>
<dbReference type="GO" id="GO:0007186">
    <property type="term" value="P:G protein-coupled receptor signaling pathway"/>
    <property type="evidence" value="ECO:0007669"/>
    <property type="project" value="TreeGrafter"/>
</dbReference>
<dbReference type="PROSITE" id="PS00107">
    <property type="entry name" value="PROTEIN_KINASE_ATP"/>
    <property type="match status" value="1"/>
</dbReference>
<evidence type="ECO:0000256" key="4">
    <source>
        <dbReference type="ARBA" id="ARBA00022777"/>
    </source>
</evidence>
<reference evidence="10 11" key="1">
    <citation type="submission" date="2019-01" db="EMBL/GenBank/DDBJ databases">
        <title>A draft genome assembly of the solar-powered sea slug Elysia chlorotica.</title>
        <authorList>
            <person name="Cai H."/>
            <person name="Li Q."/>
            <person name="Fang X."/>
            <person name="Li J."/>
            <person name="Curtis N.E."/>
            <person name="Altenburger A."/>
            <person name="Shibata T."/>
            <person name="Feng M."/>
            <person name="Maeda T."/>
            <person name="Schwartz J.A."/>
            <person name="Shigenobu S."/>
            <person name="Lundholm N."/>
            <person name="Nishiyama T."/>
            <person name="Yang H."/>
            <person name="Hasebe M."/>
            <person name="Li S."/>
            <person name="Pierce S.K."/>
            <person name="Wang J."/>
        </authorList>
    </citation>
    <scope>NUCLEOTIDE SEQUENCE [LARGE SCALE GENOMIC DNA]</scope>
    <source>
        <strain evidence="10">EC2010</strain>
        <tissue evidence="10">Whole organism of an adult</tissue>
    </source>
</reference>
<evidence type="ECO:0000256" key="3">
    <source>
        <dbReference type="ARBA" id="ARBA00022741"/>
    </source>
</evidence>
<dbReference type="GO" id="GO:0004703">
    <property type="term" value="F:G protein-coupled receptor kinase activity"/>
    <property type="evidence" value="ECO:0007669"/>
    <property type="project" value="TreeGrafter"/>
</dbReference>
<dbReference type="SMART" id="SM00220">
    <property type="entry name" value="S_TKc"/>
    <property type="match status" value="1"/>
</dbReference>
<keyword evidence="3 6" id="KW-0547">Nucleotide-binding</keyword>
<dbReference type="InterPro" id="IPR000719">
    <property type="entry name" value="Prot_kinase_dom"/>
</dbReference>
<feature type="binding site" evidence="6">
    <location>
        <position position="71"/>
    </location>
    <ligand>
        <name>ATP</name>
        <dbReference type="ChEBI" id="CHEBI:30616"/>
    </ligand>
</feature>
<dbReference type="InterPro" id="IPR011009">
    <property type="entry name" value="Kinase-like_dom_sf"/>
</dbReference>
<dbReference type="PANTHER" id="PTHR24355">
    <property type="entry name" value="G PROTEIN-COUPLED RECEPTOR KINASE/RIBOSOMAL PROTEIN S6 KINASE"/>
    <property type="match status" value="1"/>
</dbReference>
<dbReference type="GO" id="GO:0009966">
    <property type="term" value="P:regulation of signal transduction"/>
    <property type="evidence" value="ECO:0007669"/>
    <property type="project" value="TreeGrafter"/>
</dbReference>
<comment type="caution">
    <text evidence="10">The sequence shown here is derived from an EMBL/GenBank/DDBJ whole genome shotgun (WGS) entry which is preliminary data.</text>
</comment>
<dbReference type="Gene3D" id="3.30.200.20">
    <property type="entry name" value="Phosphorylase Kinase, domain 1"/>
    <property type="match status" value="1"/>
</dbReference>
<evidence type="ECO:0000313" key="11">
    <source>
        <dbReference type="Proteomes" id="UP000271974"/>
    </source>
</evidence>
<dbReference type="AlphaFoldDB" id="A0A3S1BD12"/>
<organism evidence="10 11">
    <name type="scientific">Elysia chlorotica</name>
    <name type="common">Eastern emerald elysia</name>
    <name type="synonym">Sea slug</name>
    <dbReference type="NCBI Taxonomy" id="188477"/>
    <lineage>
        <taxon>Eukaryota</taxon>
        <taxon>Metazoa</taxon>
        <taxon>Spiralia</taxon>
        <taxon>Lophotrochozoa</taxon>
        <taxon>Mollusca</taxon>
        <taxon>Gastropoda</taxon>
        <taxon>Heterobranchia</taxon>
        <taxon>Euthyneura</taxon>
        <taxon>Panpulmonata</taxon>
        <taxon>Sacoglossa</taxon>
        <taxon>Placobranchoidea</taxon>
        <taxon>Plakobranchidae</taxon>
        <taxon>Elysia</taxon>
    </lineage>
</organism>
<feature type="domain" description="Protein kinase" evidence="9">
    <location>
        <begin position="42"/>
        <end position="302"/>
    </location>
</feature>
<evidence type="ECO:0000256" key="6">
    <source>
        <dbReference type="PROSITE-ProRule" id="PRU10141"/>
    </source>
</evidence>
<dbReference type="InterPro" id="IPR008271">
    <property type="entry name" value="Ser/Thr_kinase_AS"/>
</dbReference>
<dbReference type="PROSITE" id="PS50011">
    <property type="entry name" value="PROTEIN_KINASE_DOM"/>
    <property type="match status" value="1"/>
</dbReference>
<evidence type="ECO:0000256" key="1">
    <source>
        <dbReference type="ARBA" id="ARBA00022527"/>
    </source>
</evidence>
<feature type="region of interest" description="Disordered" evidence="8">
    <location>
        <begin position="350"/>
        <end position="452"/>
    </location>
</feature>
<dbReference type="CDD" id="cd05578">
    <property type="entry name" value="STKc_Yank1"/>
    <property type="match status" value="1"/>
</dbReference>
<dbReference type="GO" id="GO:0005524">
    <property type="term" value="F:ATP binding"/>
    <property type="evidence" value="ECO:0007669"/>
    <property type="project" value="UniProtKB-UniRule"/>
</dbReference>
<accession>A0A3S1BD12</accession>